<evidence type="ECO:0000313" key="4">
    <source>
        <dbReference type="EMBL" id="HIX52829.1"/>
    </source>
</evidence>
<gene>
    <name evidence="4" type="ORF">IAA28_08485</name>
</gene>
<comment type="caution">
    <text evidence="4">The sequence shown here is derived from an EMBL/GenBank/DDBJ whole genome shotgun (WGS) entry which is preliminary data.</text>
</comment>
<keyword evidence="3" id="KW-0732">Signal</keyword>
<dbReference type="Proteomes" id="UP000886780">
    <property type="component" value="Unassembled WGS sequence"/>
</dbReference>
<dbReference type="EMBL" id="DXEU01000149">
    <property type="protein sequence ID" value="HIX52829.1"/>
    <property type="molecule type" value="Genomic_DNA"/>
</dbReference>
<feature type="repeat" description="Cell wall-binding" evidence="2">
    <location>
        <begin position="64"/>
        <end position="83"/>
    </location>
</feature>
<organism evidence="4 5">
    <name type="scientific">Candidatus Lachnoclostridium stercoripullorum</name>
    <dbReference type="NCBI Taxonomy" id="2838635"/>
    <lineage>
        <taxon>Bacteria</taxon>
        <taxon>Bacillati</taxon>
        <taxon>Bacillota</taxon>
        <taxon>Clostridia</taxon>
        <taxon>Lachnospirales</taxon>
        <taxon>Lachnospiraceae</taxon>
    </lineage>
</organism>
<dbReference type="AlphaFoldDB" id="A0A9D1W586"/>
<feature type="signal peptide" evidence="3">
    <location>
        <begin position="1"/>
        <end position="24"/>
    </location>
</feature>
<reference evidence="4" key="2">
    <citation type="submission" date="2021-04" db="EMBL/GenBank/DDBJ databases">
        <authorList>
            <person name="Gilroy R."/>
        </authorList>
    </citation>
    <scope>NUCLEOTIDE SEQUENCE</scope>
    <source>
        <strain evidence="4">ChiGjej4B4-12881</strain>
    </source>
</reference>
<evidence type="ECO:0008006" key="6">
    <source>
        <dbReference type="Google" id="ProtNLM"/>
    </source>
</evidence>
<evidence type="ECO:0000313" key="5">
    <source>
        <dbReference type="Proteomes" id="UP000886780"/>
    </source>
</evidence>
<accession>A0A9D1W586</accession>
<feature type="chain" id="PRO_5038604587" description="Cell wall-binding protein" evidence="3">
    <location>
        <begin position="25"/>
        <end position="232"/>
    </location>
</feature>
<reference evidence="4" key="1">
    <citation type="journal article" date="2021" name="PeerJ">
        <title>Extensive microbial diversity within the chicken gut microbiome revealed by metagenomics and culture.</title>
        <authorList>
            <person name="Gilroy R."/>
            <person name="Ravi A."/>
            <person name="Getino M."/>
            <person name="Pursley I."/>
            <person name="Horton D.L."/>
            <person name="Alikhan N.F."/>
            <person name="Baker D."/>
            <person name="Gharbi K."/>
            <person name="Hall N."/>
            <person name="Watson M."/>
            <person name="Adriaenssens E.M."/>
            <person name="Foster-Nyarko E."/>
            <person name="Jarju S."/>
            <person name="Secka A."/>
            <person name="Antonio M."/>
            <person name="Oren A."/>
            <person name="Chaudhuri R.R."/>
            <person name="La Ragione R."/>
            <person name="Hildebrand F."/>
            <person name="Pallen M.J."/>
        </authorList>
    </citation>
    <scope>NUCLEOTIDE SEQUENCE</scope>
    <source>
        <strain evidence="4">ChiGjej4B4-12881</strain>
    </source>
</reference>
<keyword evidence="1" id="KW-0677">Repeat</keyword>
<protein>
    <recommendedName>
        <fullName evidence="6">Cell wall-binding protein</fullName>
    </recommendedName>
</protein>
<dbReference type="PROSITE" id="PS51170">
    <property type="entry name" value="CW"/>
    <property type="match status" value="1"/>
</dbReference>
<proteinExistence type="predicted"/>
<dbReference type="InterPro" id="IPR018337">
    <property type="entry name" value="Cell_wall/Cho-bd_repeat"/>
</dbReference>
<dbReference type="Pfam" id="PF19127">
    <property type="entry name" value="Choline_bind_3"/>
    <property type="match status" value="1"/>
</dbReference>
<dbReference type="SUPFAM" id="SSF69360">
    <property type="entry name" value="Cell wall binding repeat"/>
    <property type="match status" value="1"/>
</dbReference>
<dbReference type="Gene3D" id="2.10.270.10">
    <property type="entry name" value="Cholin Binding"/>
    <property type="match status" value="1"/>
</dbReference>
<evidence type="ECO:0000256" key="1">
    <source>
        <dbReference type="ARBA" id="ARBA00022737"/>
    </source>
</evidence>
<evidence type="ECO:0000256" key="2">
    <source>
        <dbReference type="PROSITE-ProRule" id="PRU00591"/>
    </source>
</evidence>
<name>A0A9D1W586_9FIRM</name>
<evidence type="ECO:0000256" key="3">
    <source>
        <dbReference type="SAM" id="SignalP"/>
    </source>
</evidence>
<sequence>MKKQLGAVLLTLALSAAASVTAWAGWETDGTSWWYNYDEGGYASSGIRTIDGLNYCFDANGYMLTGWQYLDWKWYFFDAGGVQAQGWAMIDGTWYYLDPNENGAMRTYWLTLPDSKNSSKMNQYYLDETGALQTGIFYLSKDVHDGWQFTYEADADGVLICNKKETAGDTEYWHDDAGRIRFRNPDTIRAAEEEGTDEWQYLFSPAWQEEALREQQEEEMMNYEDEFDDWWD</sequence>